<dbReference type="InterPro" id="IPR036770">
    <property type="entry name" value="Ankyrin_rpt-contain_sf"/>
</dbReference>
<accession>A0AAD5TIY3</accession>
<evidence type="ECO:0000313" key="2">
    <source>
        <dbReference type="Proteomes" id="UP001212152"/>
    </source>
</evidence>
<gene>
    <name evidence="1" type="ORF">HDU87_003790</name>
</gene>
<sequence>MTVSRPAAVLPMEVFDLIAAHADFATLVNLRCSCSALAAAVSGPSFAAALVRKWSTQKNSLGRPIGFAAVLPTFPPARFVDLTRAWTNAKKGFSYDNYFLPRILDYCNKHRALDGLEYLFSVAPDRLREWFAGNKETYREFAYSGWVDGLKFVAERMKVSPCRDPTDEEFEYSQQWETRMCHDDQRDCCELEYARTPWQAALLASQFEAFHYLERHCIENCGPAKCSVTNADPIWPALINDWRWSLTQDFFDVERWETDTFRILAYCEKHILSSTLLEQDRLESLVELASRSGSVKLVRHLIEQGAESSSDWLCLYFSLAVESLEVPENPRSNVYQKDPEQWSNLVFGILVYLVQMANENDEDECSEELDDLYMRAFTIGFERRVWELLRLLQPYAAQFLPSRLDADLVAAFRGELPIVRFLHEECEVDLLPHLDKIAFSAVHNGANAVETIPYLHEVLGFDLSSSCTVDSYSNRDNWLLFALAQKGNAACLAYLRDRGVDMRMQEDEALVRAARSSSGLPALKWLHEEEGADLCARNGAPLLAAKRDGDSPVLENVQYIMERLRT</sequence>
<reference evidence="1" key="1">
    <citation type="submission" date="2020-05" db="EMBL/GenBank/DDBJ databases">
        <title>Phylogenomic resolution of chytrid fungi.</title>
        <authorList>
            <person name="Stajich J.E."/>
            <person name="Amses K."/>
            <person name="Simmons R."/>
            <person name="Seto K."/>
            <person name="Myers J."/>
            <person name="Bonds A."/>
            <person name="Quandt C.A."/>
            <person name="Barry K."/>
            <person name="Liu P."/>
            <person name="Grigoriev I."/>
            <person name="Longcore J.E."/>
            <person name="James T.Y."/>
        </authorList>
    </citation>
    <scope>NUCLEOTIDE SEQUENCE</scope>
    <source>
        <strain evidence="1">JEL0379</strain>
    </source>
</reference>
<proteinExistence type="predicted"/>
<organism evidence="1 2">
    <name type="scientific">Geranomyces variabilis</name>
    <dbReference type="NCBI Taxonomy" id="109894"/>
    <lineage>
        <taxon>Eukaryota</taxon>
        <taxon>Fungi</taxon>
        <taxon>Fungi incertae sedis</taxon>
        <taxon>Chytridiomycota</taxon>
        <taxon>Chytridiomycota incertae sedis</taxon>
        <taxon>Chytridiomycetes</taxon>
        <taxon>Spizellomycetales</taxon>
        <taxon>Powellomycetaceae</taxon>
        <taxon>Geranomyces</taxon>
    </lineage>
</organism>
<dbReference type="Proteomes" id="UP001212152">
    <property type="component" value="Unassembled WGS sequence"/>
</dbReference>
<dbReference type="Gene3D" id="1.25.40.20">
    <property type="entry name" value="Ankyrin repeat-containing domain"/>
    <property type="match status" value="1"/>
</dbReference>
<dbReference type="SUPFAM" id="SSF48403">
    <property type="entry name" value="Ankyrin repeat"/>
    <property type="match status" value="1"/>
</dbReference>
<name>A0AAD5TIY3_9FUNG</name>
<evidence type="ECO:0000313" key="1">
    <source>
        <dbReference type="EMBL" id="KAJ3178013.1"/>
    </source>
</evidence>
<protein>
    <recommendedName>
        <fullName evidence="3">Ankyrin repeat protein</fullName>
    </recommendedName>
</protein>
<comment type="caution">
    <text evidence="1">The sequence shown here is derived from an EMBL/GenBank/DDBJ whole genome shotgun (WGS) entry which is preliminary data.</text>
</comment>
<keyword evidence="2" id="KW-1185">Reference proteome</keyword>
<dbReference type="AlphaFoldDB" id="A0AAD5TIY3"/>
<dbReference type="EMBL" id="JADGJQ010000029">
    <property type="protein sequence ID" value="KAJ3178013.1"/>
    <property type="molecule type" value="Genomic_DNA"/>
</dbReference>
<evidence type="ECO:0008006" key="3">
    <source>
        <dbReference type="Google" id="ProtNLM"/>
    </source>
</evidence>